<dbReference type="SUPFAM" id="SSF56300">
    <property type="entry name" value="Metallo-dependent phosphatases"/>
    <property type="match status" value="1"/>
</dbReference>
<dbReference type="AlphaFoldDB" id="L8GX02"/>
<evidence type="ECO:0000259" key="1">
    <source>
        <dbReference type="Pfam" id="PF00149"/>
    </source>
</evidence>
<dbReference type="PANTHER" id="PTHR37844:SF2">
    <property type="entry name" value="SER_THR PROTEIN PHOSPHATASE SUPERFAMILY (AFU_ORTHOLOGUE AFUA_1G14840)"/>
    <property type="match status" value="1"/>
</dbReference>
<dbReference type="OrthoDB" id="550558at2759"/>
<name>L8GX02_ACACF</name>
<accession>L8GX02</accession>
<evidence type="ECO:0000313" key="3">
    <source>
        <dbReference type="Proteomes" id="UP000011083"/>
    </source>
</evidence>
<organism evidence="2 3">
    <name type="scientific">Acanthamoeba castellanii (strain ATCC 30010 / Neff)</name>
    <dbReference type="NCBI Taxonomy" id="1257118"/>
    <lineage>
        <taxon>Eukaryota</taxon>
        <taxon>Amoebozoa</taxon>
        <taxon>Discosea</taxon>
        <taxon>Longamoebia</taxon>
        <taxon>Centramoebida</taxon>
        <taxon>Acanthamoebidae</taxon>
        <taxon>Acanthamoeba</taxon>
    </lineage>
</organism>
<dbReference type="Gene3D" id="3.60.21.10">
    <property type="match status" value="1"/>
</dbReference>
<protein>
    <submittedName>
        <fullName evidence="2">Ser/Thr phosphatase family superfamily protein</fullName>
    </submittedName>
</protein>
<dbReference type="KEGG" id="acan:ACA1_062340"/>
<reference evidence="2 3" key="1">
    <citation type="journal article" date="2013" name="Genome Biol.">
        <title>Genome of Acanthamoeba castellanii highlights extensive lateral gene transfer and early evolution of tyrosine kinase signaling.</title>
        <authorList>
            <person name="Clarke M."/>
            <person name="Lohan A.J."/>
            <person name="Liu B."/>
            <person name="Lagkouvardos I."/>
            <person name="Roy S."/>
            <person name="Zafar N."/>
            <person name="Bertelli C."/>
            <person name="Schilde C."/>
            <person name="Kianianmomeni A."/>
            <person name="Burglin T.R."/>
            <person name="Frech C."/>
            <person name="Turcotte B."/>
            <person name="Kopec K.O."/>
            <person name="Synnott J.M."/>
            <person name="Choo C."/>
            <person name="Paponov I."/>
            <person name="Finkler A."/>
            <person name="Soon Heng Tan C."/>
            <person name="Hutchins A.P."/>
            <person name="Weinmeier T."/>
            <person name="Rattei T."/>
            <person name="Chu J.S."/>
            <person name="Gimenez G."/>
            <person name="Irimia M."/>
            <person name="Rigden D.J."/>
            <person name="Fitzpatrick D.A."/>
            <person name="Lorenzo-Morales J."/>
            <person name="Bateman A."/>
            <person name="Chiu C.H."/>
            <person name="Tang P."/>
            <person name="Hegemann P."/>
            <person name="Fromm H."/>
            <person name="Raoult D."/>
            <person name="Greub G."/>
            <person name="Miranda-Saavedra D."/>
            <person name="Chen N."/>
            <person name="Nash P."/>
            <person name="Ginger M.L."/>
            <person name="Horn M."/>
            <person name="Schaap P."/>
            <person name="Caler L."/>
            <person name="Loftus B."/>
        </authorList>
    </citation>
    <scope>NUCLEOTIDE SEQUENCE [LARGE SCALE GENOMIC DNA]</scope>
    <source>
        <strain evidence="2 3">Neff</strain>
    </source>
</reference>
<dbReference type="Proteomes" id="UP000011083">
    <property type="component" value="Unassembled WGS sequence"/>
</dbReference>
<dbReference type="Pfam" id="PF00149">
    <property type="entry name" value="Metallophos"/>
    <property type="match status" value="1"/>
</dbReference>
<dbReference type="GO" id="GO:0016787">
    <property type="term" value="F:hydrolase activity"/>
    <property type="evidence" value="ECO:0007669"/>
    <property type="project" value="InterPro"/>
</dbReference>
<proteinExistence type="predicted"/>
<dbReference type="RefSeq" id="XP_004339505.1">
    <property type="nucleotide sequence ID" value="XM_004339457.1"/>
</dbReference>
<dbReference type="GeneID" id="14917932"/>
<dbReference type="VEuPathDB" id="AmoebaDB:ACA1_062340"/>
<dbReference type="PANTHER" id="PTHR37844">
    <property type="entry name" value="SER/THR PROTEIN PHOSPHATASE SUPERFAMILY (AFU_ORTHOLOGUE AFUA_1G14840)"/>
    <property type="match status" value="1"/>
</dbReference>
<feature type="domain" description="Calcineurin-like phosphoesterase" evidence="1">
    <location>
        <begin position="14"/>
        <end position="240"/>
    </location>
</feature>
<keyword evidence="3" id="KW-1185">Reference proteome</keyword>
<sequence>MAVGEKAAPFRLQILSDVHLEMREGKLPAVPATAPFLALLGDIGYPHVGGDYQRFLLHLADRPAPASSSDVAPEERGWDRIFVLAGNHEYYKGHYEKVKPIIAGVCAMRPDKLMFLDRTAVRLDKEGVWLLGCTLWTHIPESEGAEASRMVNDYYNIKLSVDDTNAFHEEELNWIKEQVDRITAQHGDDRIVVLTHHAPTPNSVNPAHHCLDASAFTDLEAYIKAHTPPIAAWAYGHTHWCSRTTLEGERGGPGCQVVSNAMGYPRETIPHFDITYALALPSS</sequence>
<dbReference type="InterPro" id="IPR004843">
    <property type="entry name" value="Calcineurin-like_PHP"/>
</dbReference>
<dbReference type="InterPro" id="IPR029052">
    <property type="entry name" value="Metallo-depent_PP-like"/>
</dbReference>
<evidence type="ECO:0000313" key="2">
    <source>
        <dbReference type="EMBL" id="ELR17492.1"/>
    </source>
</evidence>
<gene>
    <name evidence="2" type="ORF">ACA1_062340</name>
</gene>
<dbReference type="EMBL" id="KB007974">
    <property type="protein sequence ID" value="ELR17492.1"/>
    <property type="molecule type" value="Genomic_DNA"/>
</dbReference>